<dbReference type="GO" id="GO:0016788">
    <property type="term" value="F:hydrolase activity, acting on ester bonds"/>
    <property type="evidence" value="ECO:0007669"/>
    <property type="project" value="InterPro"/>
</dbReference>
<evidence type="ECO:0000313" key="1">
    <source>
        <dbReference type="EMBL" id="KIZ17179.1"/>
    </source>
</evidence>
<dbReference type="EMBL" id="JRKI01000024">
    <property type="protein sequence ID" value="KIZ17179.1"/>
    <property type="molecule type" value="Genomic_DNA"/>
</dbReference>
<gene>
    <name evidence="1" type="ORF">SNA_15395</name>
</gene>
<reference evidence="1 2" key="1">
    <citation type="submission" date="2014-09" db="EMBL/GenBank/DDBJ databases">
        <title>Draft genome sequence of Streptomyces natalensis ATCC 27448, producer of the antifungal pimaricin.</title>
        <authorList>
            <person name="Mendes M.V."/>
            <person name="Beites T."/>
            <person name="Pires S."/>
            <person name="Santos C.L."/>
            <person name="Moradas-Ferreira P."/>
        </authorList>
    </citation>
    <scope>NUCLEOTIDE SEQUENCE [LARGE SCALE GENOMIC DNA]</scope>
    <source>
        <strain evidence="1 2">ATCC 27448</strain>
    </source>
</reference>
<dbReference type="Proteomes" id="UP000032458">
    <property type="component" value="Unassembled WGS sequence"/>
</dbReference>
<comment type="caution">
    <text evidence="1">The sequence shown here is derived from an EMBL/GenBank/DDBJ whole genome shotgun (WGS) entry which is preliminary data.</text>
</comment>
<evidence type="ECO:0008006" key="3">
    <source>
        <dbReference type="Google" id="ProtNLM"/>
    </source>
</evidence>
<dbReference type="SUPFAM" id="SSF52266">
    <property type="entry name" value="SGNH hydrolase"/>
    <property type="match status" value="1"/>
</dbReference>
<dbReference type="AlphaFoldDB" id="A0A0D7CLT6"/>
<dbReference type="PATRIC" id="fig|1240678.4.peg.3228"/>
<keyword evidence="2" id="KW-1185">Reference proteome</keyword>
<dbReference type="Pfam" id="PF00657">
    <property type="entry name" value="Lipase_GDSL"/>
    <property type="match status" value="1"/>
</dbReference>
<evidence type="ECO:0000313" key="2">
    <source>
        <dbReference type="Proteomes" id="UP000032458"/>
    </source>
</evidence>
<name>A0A0D7CLT6_9ACTN</name>
<dbReference type="InterPro" id="IPR001087">
    <property type="entry name" value="GDSL"/>
</dbReference>
<sequence length="85" mass="9045">MHDTDTGTGHGADPRHPRYLRYVALGDSQTEGLGDGDDTTGLRGFADRLAEHLAHHSPAVQYANLAVRGRPRLLPVGTAADRSGT</sequence>
<accession>A0A0D7CLT6</accession>
<proteinExistence type="predicted"/>
<protein>
    <recommendedName>
        <fullName evidence="3">SGNH hydrolase-type esterase domain-containing protein</fullName>
    </recommendedName>
</protein>
<organism evidence="1 2">
    <name type="scientific">Streptomyces natalensis ATCC 27448</name>
    <dbReference type="NCBI Taxonomy" id="1240678"/>
    <lineage>
        <taxon>Bacteria</taxon>
        <taxon>Bacillati</taxon>
        <taxon>Actinomycetota</taxon>
        <taxon>Actinomycetes</taxon>
        <taxon>Kitasatosporales</taxon>
        <taxon>Streptomycetaceae</taxon>
        <taxon>Streptomyces</taxon>
    </lineage>
</organism>